<evidence type="ECO:0000256" key="3">
    <source>
        <dbReference type="ARBA" id="ARBA00022692"/>
    </source>
</evidence>
<accession>A0A2T0A3S1</accession>
<evidence type="ECO:0000256" key="6">
    <source>
        <dbReference type="SAM" id="MobiDB-lite"/>
    </source>
</evidence>
<feature type="transmembrane region" description="Helical" evidence="7">
    <location>
        <begin position="81"/>
        <end position="101"/>
    </location>
</feature>
<evidence type="ECO:0000256" key="5">
    <source>
        <dbReference type="ARBA" id="ARBA00023136"/>
    </source>
</evidence>
<dbReference type="EMBL" id="LCTV02000009">
    <property type="protein sequence ID" value="PRQ72645.1"/>
    <property type="molecule type" value="Genomic_DNA"/>
</dbReference>
<feature type="transmembrane region" description="Helical" evidence="7">
    <location>
        <begin position="56"/>
        <end position="75"/>
    </location>
</feature>
<keyword evidence="3 7" id="KW-0812">Transmembrane</keyword>
<dbReference type="PANTHER" id="PTHR19241">
    <property type="entry name" value="ATP-BINDING CASSETTE TRANSPORTER"/>
    <property type="match status" value="1"/>
</dbReference>
<dbReference type="Pfam" id="PF01061">
    <property type="entry name" value="ABC2_membrane"/>
    <property type="match status" value="1"/>
</dbReference>
<dbReference type="AlphaFoldDB" id="A0A2T0A3S1"/>
<sequence>MSAARESREELSAEGEEEGGGEGGMVGGSWEREARVVISRTFLSFWRSPDYVFTRLFNHISIALVVGLTFLNLSASSASMQYRVFVCFFVTVLPAIVVSSIEPTYILARMTCVREASAKMYSPVVFALSQLAAETPYLPRHSPQYGGLRGLPTGPIPRARCDALQTVLSDAAGERE</sequence>
<organism evidence="9 10">
    <name type="scientific">Rhodotorula toruloides</name>
    <name type="common">Yeast</name>
    <name type="synonym">Rhodosporidium toruloides</name>
    <dbReference type="NCBI Taxonomy" id="5286"/>
    <lineage>
        <taxon>Eukaryota</taxon>
        <taxon>Fungi</taxon>
        <taxon>Dikarya</taxon>
        <taxon>Basidiomycota</taxon>
        <taxon>Pucciniomycotina</taxon>
        <taxon>Microbotryomycetes</taxon>
        <taxon>Sporidiobolales</taxon>
        <taxon>Sporidiobolaceae</taxon>
        <taxon>Rhodotorula</taxon>
    </lineage>
</organism>
<evidence type="ECO:0000256" key="2">
    <source>
        <dbReference type="ARBA" id="ARBA00022448"/>
    </source>
</evidence>
<keyword evidence="5 7" id="KW-0472">Membrane</keyword>
<dbReference type="InterPro" id="IPR013525">
    <property type="entry name" value="ABC2_TM"/>
</dbReference>
<feature type="domain" description="ABC-2 type transporter transmembrane" evidence="8">
    <location>
        <begin position="35"/>
        <end position="137"/>
    </location>
</feature>
<keyword evidence="4 7" id="KW-1133">Transmembrane helix</keyword>
<dbReference type="GO" id="GO:0016020">
    <property type="term" value="C:membrane"/>
    <property type="evidence" value="ECO:0007669"/>
    <property type="project" value="UniProtKB-SubCell"/>
</dbReference>
<protein>
    <submittedName>
        <fullName evidence="9">ABC-2 type transporter-domain containing protein</fullName>
    </submittedName>
</protein>
<keyword evidence="2" id="KW-0813">Transport</keyword>
<evidence type="ECO:0000256" key="4">
    <source>
        <dbReference type="ARBA" id="ARBA00022989"/>
    </source>
</evidence>
<evidence type="ECO:0000259" key="8">
    <source>
        <dbReference type="Pfam" id="PF01061"/>
    </source>
</evidence>
<name>A0A2T0A3S1_RHOTO</name>
<evidence type="ECO:0000256" key="7">
    <source>
        <dbReference type="SAM" id="Phobius"/>
    </source>
</evidence>
<comment type="caution">
    <text evidence="9">The sequence shown here is derived from an EMBL/GenBank/DDBJ whole genome shotgun (WGS) entry which is preliminary data.</text>
</comment>
<proteinExistence type="predicted"/>
<comment type="subcellular location">
    <subcellularLocation>
        <location evidence="1">Membrane</location>
        <topology evidence="1">Multi-pass membrane protein</topology>
    </subcellularLocation>
</comment>
<dbReference type="OrthoDB" id="245989at2759"/>
<evidence type="ECO:0000313" key="9">
    <source>
        <dbReference type="EMBL" id="PRQ72645.1"/>
    </source>
</evidence>
<evidence type="ECO:0000313" key="10">
    <source>
        <dbReference type="Proteomes" id="UP000239560"/>
    </source>
</evidence>
<feature type="region of interest" description="Disordered" evidence="6">
    <location>
        <begin position="1"/>
        <end position="27"/>
    </location>
</feature>
<dbReference type="GO" id="GO:0140359">
    <property type="term" value="F:ABC-type transporter activity"/>
    <property type="evidence" value="ECO:0007669"/>
    <property type="project" value="InterPro"/>
</dbReference>
<feature type="compositionally biased region" description="Basic and acidic residues" evidence="6">
    <location>
        <begin position="1"/>
        <end position="11"/>
    </location>
</feature>
<dbReference type="Proteomes" id="UP000239560">
    <property type="component" value="Unassembled WGS sequence"/>
</dbReference>
<evidence type="ECO:0000256" key="1">
    <source>
        <dbReference type="ARBA" id="ARBA00004141"/>
    </source>
</evidence>
<gene>
    <name evidence="9" type="ORF">AAT19DRAFT_16569</name>
</gene>
<reference evidence="9 10" key="1">
    <citation type="journal article" date="2018" name="Elife">
        <title>Functional genomics of lipid metabolism in the oleaginous yeast Rhodosporidium toruloides.</title>
        <authorList>
            <person name="Coradetti S.T."/>
            <person name="Pinel D."/>
            <person name="Geiselman G."/>
            <person name="Ito M."/>
            <person name="Mondo S."/>
            <person name="Reilly M.C."/>
            <person name="Cheng Y.F."/>
            <person name="Bauer S."/>
            <person name="Grigoriev I."/>
            <person name="Gladden J.M."/>
            <person name="Simmons B.A."/>
            <person name="Brem R."/>
            <person name="Arkin A.P."/>
            <person name="Skerker J.M."/>
        </authorList>
    </citation>
    <scope>NUCLEOTIDE SEQUENCE [LARGE SCALE GENOMIC DNA]</scope>
    <source>
        <strain evidence="9 10">NBRC 0880</strain>
    </source>
</reference>